<dbReference type="Proteomes" id="UP001597343">
    <property type="component" value="Unassembled WGS sequence"/>
</dbReference>
<feature type="transmembrane region" description="Helical" evidence="7">
    <location>
        <begin position="309"/>
        <end position="334"/>
    </location>
</feature>
<comment type="subcellular location">
    <subcellularLocation>
        <location evidence="1">Cell membrane</location>
        <topology evidence="1">Multi-pass membrane protein</topology>
    </subcellularLocation>
</comment>
<feature type="transmembrane region" description="Helical" evidence="7">
    <location>
        <begin position="258"/>
        <end position="278"/>
    </location>
</feature>
<protein>
    <submittedName>
        <fullName evidence="8">MFS transporter</fullName>
    </submittedName>
</protein>
<reference evidence="9" key="1">
    <citation type="journal article" date="2019" name="Int. J. Syst. Evol. Microbiol.">
        <title>The Global Catalogue of Microorganisms (GCM) 10K type strain sequencing project: providing services to taxonomists for standard genome sequencing and annotation.</title>
        <authorList>
            <consortium name="The Broad Institute Genomics Platform"/>
            <consortium name="The Broad Institute Genome Sequencing Center for Infectious Disease"/>
            <person name="Wu L."/>
            <person name="Ma J."/>
        </authorList>
    </citation>
    <scope>NUCLEOTIDE SEQUENCE [LARGE SCALE GENOMIC DNA]</scope>
    <source>
        <strain evidence="9">CGMCC 1.13574</strain>
    </source>
</reference>
<feature type="transmembrane region" description="Helical" evidence="7">
    <location>
        <begin position="216"/>
        <end position="238"/>
    </location>
</feature>
<keyword evidence="9" id="KW-1185">Reference proteome</keyword>
<evidence type="ECO:0000313" key="9">
    <source>
        <dbReference type="Proteomes" id="UP001597343"/>
    </source>
</evidence>
<feature type="transmembrane region" description="Helical" evidence="7">
    <location>
        <begin position="173"/>
        <end position="195"/>
    </location>
</feature>
<keyword evidence="6 7" id="KW-0472">Membrane</keyword>
<dbReference type="PANTHER" id="PTHR23513">
    <property type="entry name" value="INTEGRAL MEMBRANE EFFLUX PROTEIN-RELATED"/>
    <property type="match status" value="1"/>
</dbReference>
<keyword evidence="3" id="KW-1003">Cell membrane</keyword>
<proteinExistence type="predicted"/>
<dbReference type="SUPFAM" id="SSF103473">
    <property type="entry name" value="MFS general substrate transporter"/>
    <property type="match status" value="1"/>
</dbReference>
<evidence type="ECO:0000256" key="7">
    <source>
        <dbReference type="SAM" id="Phobius"/>
    </source>
</evidence>
<evidence type="ECO:0000256" key="2">
    <source>
        <dbReference type="ARBA" id="ARBA00022448"/>
    </source>
</evidence>
<evidence type="ECO:0000256" key="4">
    <source>
        <dbReference type="ARBA" id="ARBA00022692"/>
    </source>
</evidence>
<dbReference type="Gene3D" id="1.20.1250.20">
    <property type="entry name" value="MFS general substrate transporter like domains"/>
    <property type="match status" value="1"/>
</dbReference>
<dbReference type="Pfam" id="PF05977">
    <property type="entry name" value="MFS_3"/>
    <property type="match status" value="1"/>
</dbReference>
<dbReference type="InterPro" id="IPR010290">
    <property type="entry name" value="TM_effector"/>
</dbReference>
<dbReference type="PANTHER" id="PTHR23513:SF6">
    <property type="entry name" value="MAJOR FACILITATOR SUPERFAMILY ASSOCIATED DOMAIN-CONTAINING PROTEIN"/>
    <property type="match status" value="1"/>
</dbReference>
<dbReference type="EMBL" id="JBHUIO010000002">
    <property type="protein sequence ID" value="MFD2169321.1"/>
    <property type="molecule type" value="Genomic_DNA"/>
</dbReference>
<name>A0ABW4ZV54_9BACL</name>
<evidence type="ECO:0000256" key="1">
    <source>
        <dbReference type="ARBA" id="ARBA00004651"/>
    </source>
</evidence>
<dbReference type="InterPro" id="IPR036259">
    <property type="entry name" value="MFS_trans_sf"/>
</dbReference>
<dbReference type="PRINTS" id="PR01988">
    <property type="entry name" value="EXPORTERBACE"/>
</dbReference>
<sequence length="413" mass="43902">MRDLLLRNAPLRNLWLGQTISYMGDSIYNIALMWFVFVETGSSVLVGLIFVAGFLPEVLFGMLLGAIVDRFNRKLLMQLSDLFRALLLGALALLFAFDWFAIWQLYVITIGLSLSNLLFGMARGAMLPDLVGSDHLIQANSLFSSSRQVTRLLGSAVGGVLVAWMGATGSITINAVTFLISLVFIQLIPNLKLFDAPAEASARKSIFADVGEGFRWILNFRVLLLLIVIGTLSNIALGPTNVLPAMYIKEDLQQNAEALGIFDAAIAIGLLAGGLFVGAVAPKRIGLWFTAGLATEGVGMLLVSIAPNLLVACIGNVVLGLGVMVSSIPLGTMIQTMTPSGMRGRVNSLSSLGFSMAIPITYGGVGWLAEVIGAKASYAAGGGLLFLCVLLGIVAMRGKHVDLNHLSTKQVAQ</sequence>
<evidence type="ECO:0000256" key="5">
    <source>
        <dbReference type="ARBA" id="ARBA00022989"/>
    </source>
</evidence>
<feature type="transmembrane region" description="Helical" evidence="7">
    <location>
        <begin position="79"/>
        <end position="97"/>
    </location>
</feature>
<feature type="transmembrane region" description="Helical" evidence="7">
    <location>
        <begin position="346"/>
        <end position="365"/>
    </location>
</feature>
<accession>A0ABW4ZV54</accession>
<evidence type="ECO:0000313" key="8">
    <source>
        <dbReference type="EMBL" id="MFD2169321.1"/>
    </source>
</evidence>
<evidence type="ECO:0000256" key="6">
    <source>
        <dbReference type="ARBA" id="ARBA00023136"/>
    </source>
</evidence>
<feature type="transmembrane region" description="Helical" evidence="7">
    <location>
        <begin position="377"/>
        <end position="396"/>
    </location>
</feature>
<keyword evidence="2" id="KW-0813">Transport</keyword>
<keyword evidence="5 7" id="KW-1133">Transmembrane helix</keyword>
<dbReference type="RefSeq" id="WP_386044365.1">
    <property type="nucleotide sequence ID" value="NZ_JBHUIO010000002.1"/>
</dbReference>
<feature type="transmembrane region" description="Helical" evidence="7">
    <location>
        <begin position="44"/>
        <end position="67"/>
    </location>
</feature>
<feature type="transmembrane region" description="Helical" evidence="7">
    <location>
        <begin position="103"/>
        <end position="122"/>
    </location>
</feature>
<gene>
    <name evidence="8" type="ORF">ACFSOY_04705</name>
</gene>
<evidence type="ECO:0000256" key="3">
    <source>
        <dbReference type="ARBA" id="ARBA00022475"/>
    </source>
</evidence>
<keyword evidence="4 7" id="KW-0812">Transmembrane</keyword>
<comment type="caution">
    <text evidence="8">The sequence shown here is derived from an EMBL/GenBank/DDBJ whole genome shotgun (WGS) entry which is preliminary data.</text>
</comment>
<feature type="transmembrane region" description="Helical" evidence="7">
    <location>
        <begin position="20"/>
        <end position="38"/>
    </location>
</feature>
<feature type="transmembrane region" description="Helical" evidence="7">
    <location>
        <begin position="285"/>
        <end position="303"/>
    </location>
</feature>
<dbReference type="InterPro" id="IPR022324">
    <property type="entry name" value="Bacilysin_exporter_BacE_put"/>
</dbReference>
<organism evidence="8 9">
    <name type="scientific">Tumebacillus lipolyticus</name>
    <dbReference type="NCBI Taxonomy" id="1280370"/>
    <lineage>
        <taxon>Bacteria</taxon>
        <taxon>Bacillati</taxon>
        <taxon>Bacillota</taxon>
        <taxon>Bacilli</taxon>
        <taxon>Bacillales</taxon>
        <taxon>Alicyclobacillaceae</taxon>
        <taxon>Tumebacillus</taxon>
    </lineage>
</organism>
<dbReference type="CDD" id="cd06173">
    <property type="entry name" value="MFS_MefA_like"/>
    <property type="match status" value="1"/>
</dbReference>